<keyword evidence="3 5" id="KW-1133">Transmembrane helix</keyword>
<feature type="transmembrane region" description="Helical" evidence="5">
    <location>
        <begin position="29"/>
        <end position="47"/>
    </location>
</feature>
<dbReference type="SUPFAM" id="SSF90123">
    <property type="entry name" value="ABC transporter transmembrane region"/>
    <property type="match status" value="1"/>
</dbReference>
<dbReference type="AlphaFoldDB" id="A0A9D1F1I5"/>
<evidence type="ECO:0000256" key="4">
    <source>
        <dbReference type="ARBA" id="ARBA00023136"/>
    </source>
</evidence>
<evidence type="ECO:0000256" key="5">
    <source>
        <dbReference type="SAM" id="Phobius"/>
    </source>
</evidence>
<feature type="transmembrane region" description="Helical" evidence="5">
    <location>
        <begin position="172"/>
        <end position="188"/>
    </location>
</feature>
<evidence type="ECO:0000313" key="7">
    <source>
        <dbReference type="Proteomes" id="UP000823928"/>
    </source>
</evidence>
<dbReference type="GO" id="GO:0005524">
    <property type="term" value="F:ATP binding"/>
    <property type="evidence" value="ECO:0007669"/>
    <property type="project" value="InterPro"/>
</dbReference>
<evidence type="ECO:0000313" key="6">
    <source>
        <dbReference type="EMBL" id="HIS37342.1"/>
    </source>
</evidence>
<dbReference type="Proteomes" id="UP000823928">
    <property type="component" value="Unassembled WGS sequence"/>
</dbReference>
<gene>
    <name evidence="6" type="ORF">IAC10_12090</name>
</gene>
<evidence type="ECO:0000256" key="1">
    <source>
        <dbReference type="ARBA" id="ARBA00004651"/>
    </source>
</evidence>
<evidence type="ECO:0000256" key="3">
    <source>
        <dbReference type="ARBA" id="ARBA00022989"/>
    </source>
</evidence>
<protein>
    <submittedName>
        <fullName evidence="6">Uncharacterized protein</fullName>
    </submittedName>
</protein>
<evidence type="ECO:0000256" key="2">
    <source>
        <dbReference type="ARBA" id="ARBA00022692"/>
    </source>
</evidence>
<comment type="caution">
    <text evidence="6">The sequence shown here is derived from an EMBL/GenBank/DDBJ whole genome shotgun (WGS) entry which is preliminary data.</text>
</comment>
<comment type="subcellular location">
    <subcellularLocation>
        <location evidence="1">Cell membrane</location>
        <topology evidence="1">Multi-pass membrane protein</topology>
    </subcellularLocation>
</comment>
<feature type="non-terminal residue" evidence="6">
    <location>
        <position position="217"/>
    </location>
</feature>
<keyword evidence="2 5" id="KW-0812">Transmembrane</keyword>
<reference evidence="6" key="2">
    <citation type="journal article" date="2021" name="PeerJ">
        <title>Extensive microbial diversity within the chicken gut microbiome revealed by metagenomics and culture.</title>
        <authorList>
            <person name="Gilroy R."/>
            <person name="Ravi A."/>
            <person name="Getino M."/>
            <person name="Pursley I."/>
            <person name="Horton D.L."/>
            <person name="Alikhan N.F."/>
            <person name="Baker D."/>
            <person name="Gharbi K."/>
            <person name="Hall N."/>
            <person name="Watson M."/>
            <person name="Adriaenssens E.M."/>
            <person name="Foster-Nyarko E."/>
            <person name="Jarju S."/>
            <person name="Secka A."/>
            <person name="Antonio M."/>
            <person name="Oren A."/>
            <person name="Chaudhuri R.R."/>
            <person name="La Ragione R."/>
            <person name="Hildebrand F."/>
            <person name="Pallen M.J."/>
        </authorList>
    </citation>
    <scope>NUCLEOTIDE SEQUENCE</scope>
    <source>
        <strain evidence="6">6276</strain>
    </source>
</reference>
<sequence length="217" mass="25303">MKLLSNMKREISSIKKMFDFVYTIGKKECFFVALICAFTSFMYPLLLEFNYKIINTIETNFSGDFKAIIILIIAIILASAIFQITKYSNLLLFEKMQIRVGTKLMSKVYSLVGSLKHSYFDDPDNIAKLKREVMFSQDSMLTQNVVHAISLICNAISLVLIFPVVYRAGVEVFIMIFVVAIVCNLFEFDEGYLRWEHQNGQEKKYIKRDKMRSYFYN</sequence>
<keyword evidence="4 5" id="KW-0472">Membrane</keyword>
<dbReference type="Gene3D" id="1.20.1560.10">
    <property type="entry name" value="ABC transporter type 1, transmembrane domain"/>
    <property type="match status" value="1"/>
</dbReference>
<proteinExistence type="predicted"/>
<accession>A0A9D1F1I5</accession>
<name>A0A9D1F1I5_9BACT</name>
<feature type="transmembrane region" description="Helical" evidence="5">
    <location>
        <begin position="145"/>
        <end position="166"/>
    </location>
</feature>
<dbReference type="InterPro" id="IPR036640">
    <property type="entry name" value="ABC1_TM_sf"/>
</dbReference>
<organism evidence="6 7">
    <name type="scientific">Candidatus Scatousia excrementigallinarum</name>
    <dbReference type="NCBI Taxonomy" id="2840935"/>
    <lineage>
        <taxon>Bacteria</taxon>
        <taxon>Candidatus Scatousia</taxon>
    </lineage>
</organism>
<reference evidence="6" key="1">
    <citation type="submission" date="2020-10" db="EMBL/GenBank/DDBJ databases">
        <authorList>
            <person name="Gilroy R."/>
        </authorList>
    </citation>
    <scope>NUCLEOTIDE SEQUENCE</scope>
    <source>
        <strain evidence="6">6276</strain>
    </source>
</reference>
<dbReference type="GO" id="GO:0005886">
    <property type="term" value="C:plasma membrane"/>
    <property type="evidence" value="ECO:0007669"/>
    <property type="project" value="UniProtKB-SubCell"/>
</dbReference>
<dbReference type="EMBL" id="DVIU01000243">
    <property type="protein sequence ID" value="HIS37342.1"/>
    <property type="molecule type" value="Genomic_DNA"/>
</dbReference>
<feature type="transmembrane region" description="Helical" evidence="5">
    <location>
        <begin position="67"/>
        <end position="85"/>
    </location>
</feature>